<dbReference type="EMBL" id="FOVH01000019">
    <property type="protein sequence ID" value="SFP92695.1"/>
    <property type="molecule type" value="Genomic_DNA"/>
</dbReference>
<dbReference type="AlphaFoldDB" id="A0A1I5UBT7"/>
<feature type="domain" description="Glycosyltransferase subfamily 4-like N-terminal" evidence="4">
    <location>
        <begin position="21"/>
        <end position="180"/>
    </location>
</feature>
<dbReference type="InParanoid" id="A0A1I5UBT7"/>
<keyword evidence="6" id="KW-1185">Reference proteome</keyword>
<dbReference type="Pfam" id="PF13692">
    <property type="entry name" value="Glyco_trans_1_4"/>
    <property type="match status" value="1"/>
</dbReference>
<dbReference type="Gene3D" id="3.40.50.2000">
    <property type="entry name" value="Glycogen Phosphorylase B"/>
    <property type="match status" value="2"/>
</dbReference>
<keyword evidence="1" id="KW-0328">Glycosyltransferase</keyword>
<evidence type="ECO:0000259" key="4">
    <source>
        <dbReference type="Pfam" id="PF13439"/>
    </source>
</evidence>
<dbReference type="InterPro" id="IPR050194">
    <property type="entry name" value="Glycosyltransferase_grp1"/>
</dbReference>
<evidence type="ECO:0000313" key="6">
    <source>
        <dbReference type="Proteomes" id="UP000183413"/>
    </source>
</evidence>
<dbReference type="Proteomes" id="UP000183413">
    <property type="component" value="Unassembled WGS sequence"/>
</dbReference>
<keyword evidence="2 5" id="KW-0808">Transferase</keyword>
<dbReference type="Pfam" id="PF13439">
    <property type="entry name" value="Glyco_transf_4"/>
    <property type="match status" value="1"/>
</dbReference>
<feature type="compositionally biased region" description="Gly residues" evidence="3">
    <location>
        <begin position="409"/>
        <end position="423"/>
    </location>
</feature>
<evidence type="ECO:0000256" key="3">
    <source>
        <dbReference type="SAM" id="MobiDB-lite"/>
    </source>
</evidence>
<dbReference type="SUPFAM" id="SSF53756">
    <property type="entry name" value="UDP-Glycosyltransferase/glycogen phosphorylase"/>
    <property type="match status" value="1"/>
</dbReference>
<organism evidence="5 6">
    <name type="scientific">Actinomadura madurae</name>
    <dbReference type="NCBI Taxonomy" id="1993"/>
    <lineage>
        <taxon>Bacteria</taxon>
        <taxon>Bacillati</taxon>
        <taxon>Actinomycetota</taxon>
        <taxon>Actinomycetes</taxon>
        <taxon>Streptosporangiales</taxon>
        <taxon>Thermomonosporaceae</taxon>
        <taxon>Actinomadura</taxon>
    </lineage>
</organism>
<dbReference type="GO" id="GO:0016758">
    <property type="term" value="F:hexosyltransferase activity"/>
    <property type="evidence" value="ECO:0007669"/>
    <property type="project" value="TreeGrafter"/>
</dbReference>
<reference evidence="5 6" key="1">
    <citation type="submission" date="2016-10" db="EMBL/GenBank/DDBJ databases">
        <authorList>
            <person name="de Groot N.N."/>
        </authorList>
    </citation>
    <scope>NUCLEOTIDE SEQUENCE [LARGE SCALE GENOMIC DNA]</scope>
    <source>
        <strain evidence="5 6">DSM 43067</strain>
    </source>
</reference>
<protein>
    <submittedName>
        <fullName evidence="5">Glycosyltransferase involved in cell wall bisynthesis</fullName>
    </submittedName>
</protein>
<dbReference type="InterPro" id="IPR028098">
    <property type="entry name" value="Glyco_trans_4-like_N"/>
</dbReference>
<proteinExistence type="predicted"/>
<dbReference type="eggNOG" id="COG0438">
    <property type="taxonomic scope" value="Bacteria"/>
</dbReference>
<dbReference type="PANTHER" id="PTHR45947">
    <property type="entry name" value="SULFOQUINOVOSYL TRANSFERASE SQD2"/>
    <property type="match status" value="1"/>
</dbReference>
<feature type="region of interest" description="Disordered" evidence="3">
    <location>
        <begin position="374"/>
        <end position="431"/>
    </location>
</feature>
<dbReference type="PANTHER" id="PTHR45947:SF3">
    <property type="entry name" value="SULFOQUINOVOSYL TRANSFERASE SQD2"/>
    <property type="match status" value="1"/>
</dbReference>
<accession>A0A1I5UBT7</accession>
<sequence>MADREARGPLRVLHVSQPNGGGVAVYVGQAAGDQRRRGWEVAVACPRGGDLPERCAAAGVPWFPWDAGRAPGPRTLLEARSLRRLVATFAPDVVHLHSAKAGLAGRLPRRPRGTPTIFQPHGWSWLAATGRQEAPSRLWERLAARWTDALVCVGIGELQEGMRAGVRGEYRVVRNGVDRRRFRPADGAARLAARARLGLPATVPLAVCVGRLTRQKGQDVLLAAWPEVTARCPSARLAVVGDGEDLDALRGEAVAGVSLVPAVDDPRDWLAASNVVVLPSRWEGLPLTALEAFATGRPLIGTDVPGITELLRPGLGALVPAEDPAALAAEVAARLLSPGIAEREGLAAASAAEAYDVSGTVALLAAVTRDVAGAGGAPDEPTAGTRAVAGGSGHPGLAGVGAGAFQAGDGAGTNGPDGDGGGAVTPPNSSR</sequence>
<gene>
    <name evidence="5" type="ORF">SAMN04489713_119129</name>
</gene>
<dbReference type="RefSeq" id="WP_075024099.1">
    <property type="nucleotide sequence ID" value="NZ_FOVH01000019.1"/>
</dbReference>
<evidence type="ECO:0000313" key="5">
    <source>
        <dbReference type="EMBL" id="SFP92695.1"/>
    </source>
</evidence>
<name>A0A1I5UBT7_9ACTN</name>
<evidence type="ECO:0000256" key="1">
    <source>
        <dbReference type="ARBA" id="ARBA00022676"/>
    </source>
</evidence>
<feature type="compositionally biased region" description="Gly residues" evidence="3">
    <location>
        <begin position="390"/>
        <end position="402"/>
    </location>
</feature>
<dbReference type="GO" id="GO:1901137">
    <property type="term" value="P:carbohydrate derivative biosynthetic process"/>
    <property type="evidence" value="ECO:0007669"/>
    <property type="project" value="UniProtKB-ARBA"/>
</dbReference>
<dbReference type="STRING" id="1993.SAMN04489713_119129"/>
<evidence type="ECO:0000256" key="2">
    <source>
        <dbReference type="ARBA" id="ARBA00022679"/>
    </source>
</evidence>